<feature type="chain" id="PRO_5046392218" evidence="1">
    <location>
        <begin position="24"/>
        <end position="610"/>
    </location>
</feature>
<dbReference type="Proteomes" id="UP001257234">
    <property type="component" value="Unassembled WGS sequence"/>
</dbReference>
<gene>
    <name evidence="2" type="ORF">RE431_08170</name>
</gene>
<dbReference type="Gene3D" id="4.10.1080.10">
    <property type="entry name" value="TSP type-3 repeat"/>
    <property type="match status" value="1"/>
</dbReference>
<proteinExistence type="predicted"/>
<keyword evidence="3" id="KW-1185">Reference proteome</keyword>
<dbReference type="RefSeq" id="WP_309561488.1">
    <property type="nucleotide sequence ID" value="NZ_JAVJIU010000003.1"/>
</dbReference>
<evidence type="ECO:0000256" key="1">
    <source>
        <dbReference type="SAM" id="SignalP"/>
    </source>
</evidence>
<evidence type="ECO:0000313" key="3">
    <source>
        <dbReference type="Proteomes" id="UP001257234"/>
    </source>
</evidence>
<protein>
    <submittedName>
        <fullName evidence="2">Thrombospondin type 3 repeat-containing protein</fullName>
    </submittedName>
</protein>
<reference evidence="3" key="1">
    <citation type="submission" date="2023-07" db="EMBL/GenBank/DDBJ databases">
        <title>Christiangramia sp. SM2212., a novel bacterium of the family Flavobacteriaceae isolated from the sea sediment.</title>
        <authorList>
            <person name="Wang J."/>
            <person name="Zhang X."/>
        </authorList>
    </citation>
    <scope>NUCLEOTIDE SEQUENCE [LARGE SCALE GENOMIC DNA]</scope>
    <source>
        <strain evidence="3">SM2212</strain>
    </source>
</reference>
<dbReference type="PROSITE" id="PS51257">
    <property type="entry name" value="PROKAR_LIPOPROTEIN"/>
    <property type="match status" value="1"/>
</dbReference>
<accession>A0ABU1ERF4</accession>
<organism evidence="2 3">
    <name type="scientific">Christiangramia sediminicola</name>
    <dbReference type="NCBI Taxonomy" id="3073267"/>
    <lineage>
        <taxon>Bacteria</taxon>
        <taxon>Pseudomonadati</taxon>
        <taxon>Bacteroidota</taxon>
        <taxon>Flavobacteriia</taxon>
        <taxon>Flavobacteriales</taxon>
        <taxon>Flavobacteriaceae</taxon>
        <taxon>Christiangramia</taxon>
    </lineage>
</organism>
<comment type="caution">
    <text evidence="2">The sequence shown here is derived from an EMBL/GenBank/DDBJ whole genome shotgun (WGS) entry which is preliminary data.</text>
</comment>
<dbReference type="PANTHER" id="PTHR10199:SF119">
    <property type="entry name" value="RE20510P"/>
    <property type="match status" value="1"/>
</dbReference>
<dbReference type="SUPFAM" id="SSF103647">
    <property type="entry name" value="TSP type-3 repeat"/>
    <property type="match status" value="1"/>
</dbReference>
<dbReference type="PANTHER" id="PTHR10199">
    <property type="entry name" value="THROMBOSPONDIN"/>
    <property type="match status" value="1"/>
</dbReference>
<evidence type="ECO:0000313" key="2">
    <source>
        <dbReference type="EMBL" id="MDR5590612.1"/>
    </source>
</evidence>
<sequence length="610" mass="65851">MKKFKISISVIAIFALLFTSCSKDESTSPGEDPEVQSVEITFGALLNDLANRAASVNKDHFDQIPTCSDAVPAVARIGFSYGGDEYETDVDILSDDTGYFTAYSEDLIIPVPNNGSVNVSLDSFMVYDGDPEAGGNLIWIAPIESVEGQFDGYVDNALPIVFPVRDGTKPYIPVEVLCYDRRMVNEYGYPFFDLVPGKLYPLCFFANYCPSPDGRHYVGNYALDLYYDDGETRVQLYSSSNTIADTDDDNNSADPLCLVVPESPFEDPDQDYLFYVVTPLDWPDYYGDIDNTPLPEVGVSWTEIDELLNEDGETTEYIHLFIGCEPPVDDCPLTPEQDPDGDCIPNNDCVGPECDNCPSLYNPDQTDTDGDGVGDDCDNCPTTANPDQADSDGDGVGDVCDQCPDNAGSTGSFGCPSDDCIGRDYDGDGLIGDCDPCPYISGDECDGGGDDEKGCETAWMYGDHTWTNKDDDGLSVSARWGWAEEFGVGSDNFDGGEVGEFPFFAGAGQNDYMNNGYLAGMVSVSVSGSTITVTVTAEDDVTLNGLHIYTSDDMPTTAAPGQFDKLEGVDGLSDDSPSSDSDNVYEFTYSGDGTFWIAVHGDVCGDDAED</sequence>
<dbReference type="InterPro" id="IPR028974">
    <property type="entry name" value="TSP_type-3_rpt"/>
</dbReference>
<keyword evidence="1" id="KW-0732">Signal</keyword>
<feature type="signal peptide" evidence="1">
    <location>
        <begin position="1"/>
        <end position="23"/>
    </location>
</feature>
<dbReference type="EMBL" id="JAVJIU010000003">
    <property type="protein sequence ID" value="MDR5590612.1"/>
    <property type="molecule type" value="Genomic_DNA"/>
</dbReference>
<name>A0ABU1ERF4_9FLAO</name>